<evidence type="ECO:0000313" key="4">
    <source>
        <dbReference type="Proteomes" id="UP000247515"/>
    </source>
</evidence>
<accession>A0A1A5X705</accession>
<dbReference type="OrthoDB" id="8592386at2"/>
<dbReference type="Proteomes" id="UP000183529">
    <property type="component" value="Unassembled WGS sequence"/>
</dbReference>
<dbReference type="GeneID" id="61300829"/>
<gene>
    <name evidence="1" type="ORF">C7400_14134</name>
    <name evidence="2" type="ORF">SAMN05216550_105248</name>
</gene>
<organism evidence="2 3">
    <name type="scientific">Paraburkholderia tropica</name>
    <dbReference type="NCBI Taxonomy" id="92647"/>
    <lineage>
        <taxon>Bacteria</taxon>
        <taxon>Pseudomonadati</taxon>
        <taxon>Pseudomonadota</taxon>
        <taxon>Betaproteobacteria</taxon>
        <taxon>Burkholderiales</taxon>
        <taxon>Burkholderiaceae</taxon>
        <taxon>Paraburkholderia</taxon>
    </lineage>
</organism>
<name>A0A1A5X705_9BURK</name>
<sequence length="66" mass="7505">MSETESFVCRNQSCGTPWEQSEVVIKNEGQGPLFRCPLCGARNYLEQFEDDEGNVVYEQVDGKPFL</sequence>
<reference evidence="2 3" key="1">
    <citation type="submission" date="2016-10" db="EMBL/GenBank/DDBJ databases">
        <authorList>
            <person name="Varghese N."/>
            <person name="Submissions S."/>
        </authorList>
    </citation>
    <scope>NUCLEOTIDE SEQUENCE [LARGE SCALE GENOMIC DNA]</scope>
    <source>
        <strain evidence="2 3">LMG 22274</strain>
    </source>
</reference>
<evidence type="ECO:0000313" key="1">
    <source>
        <dbReference type="EMBL" id="PXX05471.1"/>
    </source>
</evidence>
<dbReference type="EMBL" id="FNZM01000005">
    <property type="protein sequence ID" value="SEJ50838.1"/>
    <property type="molecule type" value="Genomic_DNA"/>
</dbReference>
<protein>
    <submittedName>
        <fullName evidence="2">Uncharacterized protein</fullName>
    </submittedName>
</protein>
<comment type="caution">
    <text evidence="2">The sequence shown here is derived from an EMBL/GenBank/DDBJ whole genome shotgun (WGS) entry which is preliminary data.</text>
</comment>
<dbReference type="EMBL" id="QJJV01000041">
    <property type="protein sequence ID" value="PXX05471.1"/>
    <property type="molecule type" value="Genomic_DNA"/>
</dbReference>
<proteinExistence type="predicted"/>
<dbReference type="RefSeq" id="WP_065061815.1">
    <property type="nucleotide sequence ID" value="NZ_CADFGN010000002.1"/>
</dbReference>
<evidence type="ECO:0000313" key="2">
    <source>
        <dbReference type="EMBL" id="SEJ50838.1"/>
    </source>
</evidence>
<keyword evidence="4" id="KW-1185">Reference proteome</keyword>
<reference evidence="1 4" key="2">
    <citation type="submission" date="2018-05" db="EMBL/GenBank/DDBJ databases">
        <title>Genomic Encyclopedia of Type Strains, Phase IV (KMG-V): Genome sequencing to study the core and pangenomes of soil and plant-associated prokaryotes.</title>
        <authorList>
            <person name="Whitman W."/>
        </authorList>
    </citation>
    <scope>NUCLEOTIDE SEQUENCE [LARGE SCALE GENOMIC DNA]</scope>
    <source>
        <strain evidence="1 4">SIr-6563</strain>
    </source>
</reference>
<evidence type="ECO:0000313" key="3">
    <source>
        <dbReference type="Proteomes" id="UP000183529"/>
    </source>
</evidence>
<dbReference type="AlphaFoldDB" id="A0A1A5X705"/>
<dbReference type="Proteomes" id="UP000247515">
    <property type="component" value="Unassembled WGS sequence"/>
</dbReference>